<dbReference type="InterPro" id="IPR007337">
    <property type="entry name" value="RelB/DinJ"/>
</dbReference>
<evidence type="ECO:0000313" key="3">
    <source>
        <dbReference type="EMBL" id="MBK5896188.1"/>
    </source>
</evidence>
<accession>A0ABS1IWC0</accession>
<keyword evidence="2" id="KW-1277">Toxin-antitoxin system</keyword>
<comment type="similarity">
    <text evidence="1">Belongs to the RelB/DinJ antitoxin family.</text>
</comment>
<comment type="caution">
    <text evidence="3">The sequence shown here is derived from an EMBL/GenBank/DDBJ whole genome shotgun (WGS) entry which is preliminary data.</text>
</comment>
<organism evidence="3 4">
    <name type="scientific">Catonella massiliensis</name>
    <dbReference type="NCBI Taxonomy" id="2799636"/>
    <lineage>
        <taxon>Bacteria</taxon>
        <taxon>Bacillati</taxon>
        <taxon>Bacillota</taxon>
        <taxon>Clostridia</taxon>
        <taxon>Lachnospirales</taxon>
        <taxon>Lachnospiraceae</taxon>
        <taxon>Catonella</taxon>
    </lineage>
</organism>
<dbReference type="PANTHER" id="PTHR38781:SF1">
    <property type="entry name" value="ANTITOXIN DINJ-RELATED"/>
    <property type="match status" value="1"/>
</dbReference>
<reference evidence="3 4" key="1">
    <citation type="submission" date="2021-01" db="EMBL/GenBank/DDBJ databases">
        <title>Isolation and description of Catonella massiliensis sp. nov., a novel Catonella species, isolated from a stable periodontitis subject.</title>
        <authorList>
            <person name="Antezack A."/>
            <person name="Boxberger M."/>
            <person name="La Scola B."/>
            <person name="Monnet-Corti V."/>
        </authorList>
    </citation>
    <scope>NUCLEOTIDE SEQUENCE [LARGE SCALE GENOMIC DNA]</scope>
    <source>
        <strain evidence="3 4">Marseille-Q4567</strain>
    </source>
</reference>
<proteinExistence type="inferred from homology"/>
<dbReference type="Gene3D" id="1.10.1220.10">
    <property type="entry name" value="Met repressor-like"/>
    <property type="match status" value="1"/>
</dbReference>
<sequence>MAHAVNVNFRLDEDVKRSMEQTCSELGLSMSAAFTIFAKKVSREKRIPFEVSLDPFYSENNIRYLENIVRDIKEGKANFAEHDLIEVD</sequence>
<evidence type="ECO:0000313" key="4">
    <source>
        <dbReference type="Proteomes" id="UP000604730"/>
    </source>
</evidence>
<dbReference type="Proteomes" id="UP000604730">
    <property type="component" value="Unassembled WGS sequence"/>
</dbReference>
<dbReference type="Pfam" id="PF04221">
    <property type="entry name" value="RelB"/>
    <property type="match status" value="1"/>
</dbReference>
<evidence type="ECO:0000256" key="1">
    <source>
        <dbReference type="ARBA" id="ARBA00010562"/>
    </source>
</evidence>
<name>A0ABS1IWC0_9FIRM</name>
<gene>
    <name evidence="3" type="ORF">JJN12_00075</name>
</gene>
<protein>
    <submittedName>
        <fullName evidence="3">Type II toxin-antitoxin system RelB/DinJ family antitoxin</fullName>
    </submittedName>
</protein>
<keyword evidence="4" id="KW-1185">Reference proteome</keyword>
<dbReference type="RefSeq" id="WP_208427775.1">
    <property type="nucleotide sequence ID" value="NZ_JAEPRJ010000001.1"/>
</dbReference>
<dbReference type="PANTHER" id="PTHR38781">
    <property type="entry name" value="ANTITOXIN DINJ-RELATED"/>
    <property type="match status" value="1"/>
</dbReference>
<evidence type="ECO:0000256" key="2">
    <source>
        <dbReference type="ARBA" id="ARBA00022649"/>
    </source>
</evidence>
<dbReference type="InterPro" id="IPR013321">
    <property type="entry name" value="Arc_rbn_hlx_hlx"/>
</dbReference>
<dbReference type="EMBL" id="JAEPRJ010000001">
    <property type="protein sequence ID" value="MBK5896188.1"/>
    <property type="molecule type" value="Genomic_DNA"/>
</dbReference>
<dbReference type="NCBIfam" id="TIGR02384">
    <property type="entry name" value="RelB_DinJ"/>
    <property type="match status" value="1"/>
</dbReference>